<organism evidence="1 2">
    <name type="scientific">Parasponia andersonii</name>
    <name type="common">Sponia andersonii</name>
    <dbReference type="NCBI Taxonomy" id="3476"/>
    <lineage>
        <taxon>Eukaryota</taxon>
        <taxon>Viridiplantae</taxon>
        <taxon>Streptophyta</taxon>
        <taxon>Embryophyta</taxon>
        <taxon>Tracheophyta</taxon>
        <taxon>Spermatophyta</taxon>
        <taxon>Magnoliopsida</taxon>
        <taxon>eudicotyledons</taxon>
        <taxon>Gunneridae</taxon>
        <taxon>Pentapetalae</taxon>
        <taxon>rosids</taxon>
        <taxon>fabids</taxon>
        <taxon>Rosales</taxon>
        <taxon>Cannabaceae</taxon>
        <taxon>Parasponia</taxon>
    </lineage>
</organism>
<sequence>MKRESFAVDSLGPLESITDIGGTTLVSPNGSFELVFFSPGSSKSRYLGIWYKNIPIQTAV</sequence>
<name>A0A2P5BM46_PARAD</name>
<dbReference type="Proteomes" id="UP000237105">
    <property type="component" value="Unassembled WGS sequence"/>
</dbReference>
<evidence type="ECO:0000313" key="1">
    <source>
        <dbReference type="EMBL" id="PON49881.1"/>
    </source>
</evidence>
<gene>
    <name evidence="1" type="ORF">PanWU01x14_226890</name>
</gene>
<evidence type="ECO:0000313" key="2">
    <source>
        <dbReference type="Proteomes" id="UP000237105"/>
    </source>
</evidence>
<comment type="caution">
    <text evidence="1">The sequence shown here is derived from an EMBL/GenBank/DDBJ whole genome shotgun (WGS) entry which is preliminary data.</text>
</comment>
<dbReference type="EMBL" id="JXTB01000252">
    <property type="protein sequence ID" value="PON49881.1"/>
    <property type="molecule type" value="Genomic_DNA"/>
</dbReference>
<reference evidence="2" key="1">
    <citation type="submission" date="2016-06" db="EMBL/GenBank/DDBJ databases">
        <title>Parallel loss of symbiosis genes in relatives of nitrogen-fixing non-legume Parasponia.</title>
        <authorList>
            <person name="Van Velzen R."/>
            <person name="Holmer R."/>
            <person name="Bu F."/>
            <person name="Rutten L."/>
            <person name="Van Zeijl A."/>
            <person name="Liu W."/>
            <person name="Santuari L."/>
            <person name="Cao Q."/>
            <person name="Sharma T."/>
            <person name="Shen D."/>
            <person name="Roswanjaya Y."/>
            <person name="Wardhani T."/>
            <person name="Kalhor M.S."/>
            <person name="Jansen J."/>
            <person name="Van den Hoogen J."/>
            <person name="Gungor B."/>
            <person name="Hartog M."/>
            <person name="Hontelez J."/>
            <person name="Verver J."/>
            <person name="Yang W.-C."/>
            <person name="Schijlen E."/>
            <person name="Repin R."/>
            <person name="Schilthuizen M."/>
            <person name="Schranz E."/>
            <person name="Heidstra R."/>
            <person name="Miyata K."/>
            <person name="Fedorova E."/>
            <person name="Kohlen W."/>
            <person name="Bisseling T."/>
            <person name="Smit S."/>
            <person name="Geurts R."/>
        </authorList>
    </citation>
    <scope>NUCLEOTIDE SEQUENCE [LARGE SCALE GENOMIC DNA]</scope>
    <source>
        <strain evidence="2">cv. WU1-14</strain>
    </source>
</reference>
<dbReference type="OrthoDB" id="1936886at2759"/>
<dbReference type="AlphaFoldDB" id="A0A2P5BM46"/>
<dbReference type="STRING" id="3476.A0A2P5BM46"/>
<proteinExistence type="predicted"/>
<keyword evidence="2" id="KW-1185">Reference proteome</keyword>
<protein>
    <submittedName>
        <fullName evidence="1">Uncharacterized protein</fullName>
    </submittedName>
</protein>
<accession>A0A2P5BM46</accession>